<dbReference type="EMBL" id="JAHQIW010003910">
    <property type="protein sequence ID" value="KAJ1360559.1"/>
    <property type="molecule type" value="Genomic_DNA"/>
</dbReference>
<dbReference type="EMBL" id="JAHQIW010000444">
    <property type="protein sequence ID" value="KAJ1348158.1"/>
    <property type="molecule type" value="Genomic_DNA"/>
</dbReference>
<dbReference type="Proteomes" id="UP001196413">
    <property type="component" value="Unassembled WGS sequence"/>
</dbReference>
<comment type="caution">
    <text evidence="7">The sequence shown here is derived from an EMBL/GenBank/DDBJ whole genome shotgun (WGS) entry which is preliminary data.</text>
</comment>
<sequence length="94" mass="10383">MRQLNMSSVHRRDESSSVIGNTPKQAQNGYTWVTLAAVSPRAAGLPYRKRLATINVALAKCGVSSRGQRRSISFRHMQILWSTDALLAWTVPSA</sequence>
<evidence type="ECO:0000313" key="5">
    <source>
        <dbReference type="EMBL" id="KAJ1354004.1"/>
    </source>
</evidence>
<reference evidence="7" key="1">
    <citation type="submission" date="2021-06" db="EMBL/GenBank/DDBJ databases">
        <title>Parelaphostrongylus tenuis whole genome reference sequence.</title>
        <authorList>
            <person name="Garwood T.J."/>
            <person name="Larsen P.A."/>
            <person name="Fountain-Jones N.M."/>
            <person name="Garbe J.R."/>
            <person name="Macchietto M.G."/>
            <person name="Kania S.A."/>
            <person name="Gerhold R.W."/>
            <person name="Richards J.E."/>
            <person name="Wolf T.M."/>
        </authorList>
    </citation>
    <scope>NUCLEOTIDE SEQUENCE</scope>
    <source>
        <strain evidence="7">MNPRO001-30</strain>
        <tissue evidence="7">Meninges</tissue>
    </source>
</reference>
<evidence type="ECO:0000313" key="2">
    <source>
        <dbReference type="EMBL" id="KAJ1348158.1"/>
    </source>
</evidence>
<dbReference type="AlphaFoldDB" id="A0AAD5N510"/>
<evidence type="ECO:0000256" key="1">
    <source>
        <dbReference type="SAM" id="MobiDB-lite"/>
    </source>
</evidence>
<dbReference type="EMBL" id="JAHQIW010001906">
    <property type="protein sequence ID" value="KAJ1354004.1"/>
    <property type="molecule type" value="Genomic_DNA"/>
</dbReference>
<proteinExistence type="predicted"/>
<evidence type="ECO:0000313" key="7">
    <source>
        <dbReference type="EMBL" id="KAJ1360586.1"/>
    </source>
</evidence>
<dbReference type="EMBL" id="JAHQIW010001906">
    <property type="protein sequence ID" value="KAJ1354003.1"/>
    <property type="molecule type" value="Genomic_DNA"/>
</dbReference>
<evidence type="ECO:0000313" key="3">
    <source>
        <dbReference type="EMBL" id="KAJ1353997.1"/>
    </source>
</evidence>
<name>A0AAD5N510_PARTN</name>
<feature type="region of interest" description="Disordered" evidence="1">
    <location>
        <begin position="1"/>
        <end position="24"/>
    </location>
</feature>
<protein>
    <submittedName>
        <fullName evidence="7">Uncharacterized protein</fullName>
    </submittedName>
</protein>
<organism evidence="7 8">
    <name type="scientific">Parelaphostrongylus tenuis</name>
    <name type="common">Meningeal worm</name>
    <dbReference type="NCBI Taxonomy" id="148309"/>
    <lineage>
        <taxon>Eukaryota</taxon>
        <taxon>Metazoa</taxon>
        <taxon>Ecdysozoa</taxon>
        <taxon>Nematoda</taxon>
        <taxon>Chromadorea</taxon>
        <taxon>Rhabditida</taxon>
        <taxon>Rhabditina</taxon>
        <taxon>Rhabditomorpha</taxon>
        <taxon>Strongyloidea</taxon>
        <taxon>Metastrongylidae</taxon>
        <taxon>Parelaphostrongylus</taxon>
    </lineage>
</organism>
<accession>A0AAD5N510</accession>
<evidence type="ECO:0000313" key="4">
    <source>
        <dbReference type="EMBL" id="KAJ1354003.1"/>
    </source>
</evidence>
<evidence type="ECO:0000313" key="6">
    <source>
        <dbReference type="EMBL" id="KAJ1360559.1"/>
    </source>
</evidence>
<gene>
    <name evidence="2" type="ORF">KIN20_003395</name>
    <name evidence="3" type="ORF">KIN20_010791</name>
    <name evidence="4" type="ORF">KIN20_010799</name>
    <name evidence="5" type="ORF">KIN20_010804</name>
    <name evidence="6" type="ORF">KIN20_019571</name>
    <name evidence="7" type="ORF">KIN20_019607</name>
</gene>
<evidence type="ECO:0000313" key="8">
    <source>
        <dbReference type="Proteomes" id="UP001196413"/>
    </source>
</evidence>
<dbReference type="EMBL" id="JAHQIW010001905">
    <property type="protein sequence ID" value="KAJ1353997.1"/>
    <property type="molecule type" value="Genomic_DNA"/>
</dbReference>
<dbReference type="EMBL" id="JAHQIW010003913">
    <property type="protein sequence ID" value="KAJ1360586.1"/>
    <property type="molecule type" value="Genomic_DNA"/>
</dbReference>
<keyword evidence="8" id="KW-1185">Reference proteome</keyword>